<comment type="similarity">
    <text evidence="2">Belongs to the YajC family.</text>
</comment>
<evidence type="ECO:0000313" key="12">
    <source>
        <dbReference type="EMBL" id="HIR67549.1"/>
    </source>
</evidence>
<keyword evidence="6" id="KW-0653">Protein transport</keyword>
<keyword evidence="7 11" id="KW-1133">Transmembrane helix</keyword>
<dbReference type="PANTHER" id="PTHR33909">
    <property type="entry name" value="SEC TRANSLOCON ACCESSORY COMPLEX SUBUNIT YAJC"/>
    <property type="match status" value="1"/>
</dbReference>
<feature type="compositionally biased region" description="Basic and acidic residues" evidence="10">
    <location>
        <begin position="146"/>
        <end position="161"/>
    </location>
</feature>
<dbReference type="Pfam" id="PF02699">
    <property type="entry name" value="YajC"/>
    <property type="match status" value="1"/>
</dbReference>
<proteinExistence type="inferred from homology"/>
<feature type="transmembrane region" description="Helical" evidence="11">
    <location>
        <begin position="24"/>
        <end position="43"/>
    </location>
</feature>
<feature type="compositionally biased region" description="Basic and acidic residues" evidence="10">
    <location>
        <begin position="118"/>
        <end position="132"/>
    </location>
</feature>
<keyword evidence="5 11" id="KW-0812">Transmembrane</keyword>
<protein>
    <submittedName>
        <fullName evidence="12">Preprotein translocase subunit YajC</fullName>
    </submittedName>
</protein>
<evidence type="ECO:0000256" key="4">
    <source>
        <dbReference type="ARBA" id="ARBA00022475"/>
    </source>
</evidence>
<feature type="region of interest" description="Disordered" evidence="10">
    <location>
        <begin position="115"/>
        <end position="161"/>
    </location>
</feature>
<evidence type="ECO:0000256" key="2">
    <source>
        <dbReference type="ARBA" id="ARBA00006742"/>
    </source>
</evidence>
<comment type="caution">
    <text evidence="12">The sequence shown here is derived from an EMBL/GenBank/DDBJ whole genome shotgun (WGS) entry which is preliminary data.</text>
</comment>
<dbReference type="InterPro" id="IPR003849">
    <property type="entry name" value="Preprotein_translocase_YajC"/>
</dbReference>
<evidence type="ECO:0000256" key="7">
    <source>
        <dbReference type="ARBA" id="ARBA00022989"/>
    </source>
</evidence>
<evidence type="ECO:0000256" key="8">
    <source>
        <dbReference type="ARBA" id="ARBA00023010"/>
    </source>
</evidence>
<dbReference type="GO" id="GO:0015031">
    <property type="term" value="P:protein transport"/>
    <property type="evidence" value="ECO:0007669"/>
    <property type="project" value="UniProtKB-KW"/>
</dbReference>
<reference evidence="12" key="1">
    <citation type="submission" date="2020-10" db="EMBL/GenBank/DDBJ databases">
        <authorList>
            <person name="Gilroy R."/>
        </authorList>
    </citation>
    <scope>NUCLEOTIDE SEQUENCE</scope>
    <source>
        <strain evidence="12">ChiW16-3235</strain>
    </source>
</reference>
<dbReference type="EMBL" id="DVHK01000117">
    <property type="protein sequence ID" value="HIR67549.1"/>
    <property type="molecule type" value="Genomic_DNA"/>
</dbReference>
<evidence type="ECO:0000256" key="10">
    <source>
        <dbReference type="SAM" id="MobiDB-lite"/>
    </source>
</evidence>
<evidence type="ECO:0000256" key="6">
    <source>
        <dbReference type="ARBA" id="ARBA00022927"/>
    </source>
</evidence>
<sequence>MLLYSILSGDTTTSGSGASTGSEWATYVLLGVIVVAVIVMFVVSSRRNKKRQEEADKLINAVRPGNKVKTIGGVCGIVVEVDDEENTFVLETGTEASGKSYMKFDKQAIYQTDAVVESDVKDDKDDKKKEEEEKTEEISAQPQSAEEAKAEEPAETSSEEK</sequence>
<comment type="subcellular location">
    <subcellularLocation>
        <location evidence="1">Cell membrane</location>
        <topology evidence="1">Single-pass membrane protein</topology>
    </subcellularLocation>
</comment>
<reference evidence="12" key="2">
    <citation type="journal article" date="2021" name="PeerJ">
        <title>Extensive microbial diversity within the chicken gut microbiome revealed by metagenomics and culture.</title>
        <authorList>
            <person name="Gilroy R."/>
            <person name="Ravi A."/>
            <person name="Getino M."/>
            <person name="Pursley I."/>
            <person name="Horton D.L."/>
            <person name="Alikhan N.F."/>
            <person name="Baker D."/>
            <person name="Gharbi K."/>
            <person name="Hall N."/>
            <person name="Watson M."/>
            <person name="Adriaenssens E.M."/>
            <person name="Foster-Nyarko E."/>
            <person name="Jarju S."/>
            <person name="Secka A."/>
            <person name="Antonio M."/>
            <person name="Oren A."/>
            <person name="Chaudhuri R.R."/>
            <person name="La Ragione R."/>
            <person name="Hildebrand F."/>
            <person name="Pallen M.J."/>
        </authorList>
    </citation>
    <scope>NUCLEOTIDE SEQUENCE</scope>
    <source>
        <strain evidence="12">ChiW16-3235</strain>
    </source>
</reference>
<dbReference type="Proteomes" id="UP000823913">
    <property type="component" value="Unassembled WGS sequence"/>
</dbReference>
<dbReference type="SMART" id="SM01323">
    <property type="entry name" value="YajC"/>
    <property type="match status" value="1"/>
</dbReference>
<keyword evidence="9 11" id="KW-0472">Membrane</keyword>
<evidence type="ECO:0000313" key="13">
    <source>
        <dbReference type="Proteomes" id="UP000823913"/>
    </source>
</evidence>
<organism evidence="12 13">
    <name type="scientific">Candidatus Coproplasma avicola</name>
    <dbReference type="NCBI Taxonomy" id="2840744"/>
    <lineage>
        <taxon>Bacteria</taxon>
        <taxon>Bacillati</taxon>
        <taxon>Bacillota</taxon>
        <taxon>Clostridia</taxon>
        <taxon>Eubacteriales</taxon>
        <taxon>Candidatus Coproplasma</taxon>
    </lineage>
</organism>
<name>A0A9D1J9B8_9FIRM</name>
<keyword evidence="3" id="KW-0813">Transport</keyword>
<evidence type="ECO:0000256" key="11">
    <source>
        <dbReference type="SAM" id="Phobius"/>
    </source>
</evidence>
<evidence type="ECO:0000256" key="1">
    <source>
        <dbReference type="ARBA" id="ARBA00004162"/>
    </source>
</evidence>
<evidence type="ECO:0000256" key="9">
    <source>
        <dbReference type="ARBA" id="ARBA00023136"/>
    </source>
</evidence>
<dbReference type="AlphaFoldDB" id="A0A9D1J9B8"/>
<dbReference type="PANTHER" id="PTHR33909:SF1">
    <property type="entry name" value="SEC TRANSLOCON ACCESSORY COMPLEX SUBUNIT YAJC"/>
    <property type="match status" value="1"/>
</dbReference>
<dbReference type="NCBIfam" id="TIGR00739">
    <property type="entry name" value="yajC"/>
    <property type="match status" value="1"/>
</dbReference>
<gene>
    <name evidence="12" type="primary">yajC</name>
    <name evidence="12" type="ORF">IAB94_05840</name>
</gene>
<evidence type="ECO:0000256" key="3">
    <source>
        <dbReference type="ARBA" id="ARBA00022448"/>
    </source>
</evidence>
<accession>A0A9D1J9B8</accession>
<keyword evidence="8" id="KW-0811">Translocation</keyword>
<dbReference type="GO" id="GO:0005886">
    <property type="term" value="C:plasma membrane"/>
    <property type="evidence" value="ECO:0007669"/>
    <property type="project" value="UniProtKB-SubCell"/>
</dbReference>
<evidence type="ECO:0000256" key="5">
    <source>
        <dbReference type="ARBA" id="ARBA00022692"/>
    </source>
</evidence>
<keyword evidence="4" id="KW-1003">Cell membrane</keyword>